<dbReference type="PANTHER" id="PTHR38826">
    <property type="entry name" value="RIBONUCLEASE VAPC13"/>
    <property type="match status" value="1"/>
</dbReference>
<dbReference type="EMBL" id="MEZK01000017">
    <property type="protein sequence ID" value="OGD62742.1"/>
    <property type="molecule type" value="Genomic_DNA"/>
</dbReference>
<gene>
    <name evidence="2" type="ORF">A2160_04730</name>
</gene>
<dbReference type="PANTHER" id="PTHR38826:SF5">
    <property type="entry name" value="RIBONUCLEASE VAPC13"/>
    <property type="match status" value="1"/>
</dbReference>
<accession>A0A1F5E5R8</accession>
<comment type="caution">
    <text evidence="2">The sequence shown here is derived from an EMBL/GenBank/DDBJ whole genome shotgun (WGS) entry which is preliminary data.</text>
</comment>
<protein>
    <recommendedName>
        <fullName evidence="1">PIN domain-containing protein</fullName>
    </recommendedName>
</protein>
<dbReference type="Pfam" id="PF01850">
    <property type="entry name" value="PIN"/>
    <property type="match status" value="1"/>
</dbReference>
<organism evidence="2 3">
    <name type="scientific">Candidatus Beckwithbacteria bacterium RBG_13_42_9</name>
    <dbReference type="NCBI Taxonomy" id="1797457"/>
    <lineage>
        <taxon>Bacteria</taxon>
        <taxon>Candidatus Beckwithiibacteriota</taxon>
    </lineage>
</organism>
<dbReference type="SMART" id="SM00670">
    <property type="entry name" value="PINc"/>
    <property type="match status" value="1"/>
</dbReference>
<name>A0A1F5E5R8_9BACT</name>
<dbReference type="InterPro" id="IPR002716">
    <property type="entry name" value="PIN_dom"/>
</dbReference>
<dbReference type="Proteomes" id="UP000177006">
    <property type="component" value="Unassembled WGS sequence"/>
</dbReference>
<dbReference type="AlphaFoldDB" id="A0A1F5E5R8"/>
<dbReference type="InterPro" id="IPR052106">
    <property type="entry name" value="PINc/VapC_TA"/>
</dbReference>
<dbReference type="Gene3D" id="3.40.50.1010">
    <property type="entry name" value="5'-nuclease"/>
    <property type="match status" value="1"/>
</dbReference>
<reference evidence="2 3" key="1">
    <citation type="journal article" date="2016" name="Nat. Commun.">
        <title>Thousands of microbial genomes shed light on interconnected biogeochemical processes in an aquifer system.</title>
        <authorList>
            <person name="Anantharaman K."/>
            <person name="Brown C.T."/>
            <person name="Hug L.A."/>
            <person name="Sharon I."/>
            <person name="Castelle C.J."/>
            <person name="Probst A.J."/>
            <person name="Thomas B.C."/>
            <person name="Singh A."/>
            <person name="Wilkins M.J."/>
            <person name="Karaoz U."/>
            <person name="Brodie E.L."/>
            <person name="Williams K.H."/>
            <person name="Hubbard S.S."/>
            <person name="Banfield J.F."/>
        </authorList>
    </citation>
    <scope>NUCLEOTIDE SEQUENCE [LARGE SCALE GENOMIC DNA]</scope>
</reference>
<sequence length="139" mass="16310">MKVFIDTNIWLRYVLGKDSAQYKQSQELIEKIESGRLKPYTSAIVLLEVYFVLTNLYKIKRPLVQQFIESLLKTRNLTLIEKTSFTKAWNLHQKTQIKLADCLIASQLPPKTQLCTFDKDFKRLTEVKSFTPLEILKKL</sequence>
<evidence type="ECO:0000313" key="2">
    <source>
        <dbReference type="EMBL" id="OGD62742.1"/>
    </source>
</evidence>
<evidence type="ECO:0000259" key="1">
    <source>
        <dbReference type="SMART" id="SM00670"/>
    </source>
</evidence>
<dbReference type="SUPFAM" id="SSF88723">
    <property type="entry name" value="PIN domain-like"/>
    <property type="match status" value="1"/>
</dbReference>
<evidence type="ECO:0000313" key="3">
    <source>
        <dbReference type="Proteomes" id="UP000177006"/>
    </source>
</evidence>
<dbReference type="STRING" id="1797457.A2160_04730"/>
<proteinExistence type="predicted"/>
<feature type="domain" description="PIN" evidence="1">
    <location>
        <begin position="1"/>
        <end position="123"/>
    </location>
</feature>
<dbReference type="InterPro" id="IPR029060">
    <property type="entry name" value="PIN-like_dom_sf"/>
</dbReference>